<reference evidence="1 2" key="1">
    <citation type="submission" date="2019-07" db="EMBL/GenBank/DDBJ databases">
        <title>Whole genome shotgun sequence of Cyclobacterium qasimii NBRC 106168.</title>
        <authorList>
            <person name="Hosoyama A."/>
            <person name="Uohara A."/>
            <person name="Ohji S."/>
            <person name="Ichikawa N."/>
        </authorList>
    </citation>
    <scope>NUCLEOTIDE SEQUENCE [LARGE SCALE GENOMIC DNA]</scope>
    <source>
        <strain evidence="1 2">NBRC 106168</strain>
    </source>
</reference>
<proteinExistence type="predicted"/>
<keyword evidence="2" id="KW-1185">Reference proteome</keyword>
<protein>
    <submittedName>
        <fullName evidence="1">Uncharacterized protein</fullName>
    </submittedName>
</protein>
<evidence type="ECO:0000313" key="2">
    <source>
        <dbReference type="Proteomes" id="UP000321301"/>
    </source>
</evidence>
<name>A0A512C5H4_9BACT</name>
<sequence>MPETVILGTVAIREPGTHLEWDAEKMRFKNAVLVQKVQEGLESIKPNFIDIHP</sequence>
<organism evidence="1 2">
    <name type="scientific">Cyclobacterium qasimii</name>
    <dbReference type="NCBI Taxonomy" id="1350429"/>
    <lineage>
        <taxon>Bacteria</taxon>
        <taxon>Pseudomonadati</taxon>
        <taxon>Bacteroidota</taxon>
        <taxon>Cytophagia</taxon>
        <taxon>Cytophagales</taxon>
        <taxon>Cyclobacteriaceae</taxon>
        <taxon>Cyclobacterium</taxon>
    </lineage>
</organism>
<comment type="caution">
    <text evidence="1">The sequence shown here is derived from an EMBL/GenBank/DDBJ whole genome shotgun (WGS) entry which is preliminary data.</text>
</comment>
<gene>
    <name evidence="1" type="ORF">CQA01_00070</name>
</gene>
<evidence type="ECO:0000313" key="1">
    <source>
        <dbReference type="EMBL" id="GEO19473.1"/>
    </source>
</evidence>
<dbReference type="EMBL" id="BJYV01000001">
    <property type="protein sequence ID" value="GEO19473.1"/>
    <property type="molecule type" value="Genomic_DNA"/>
</dbReference>
<accession>A0A512C5H4</accession>
<dbReference type="AlphaFoldDB" id="A0A512C5H4"/>
<dbReference type="Proteomes" id="UP000321301">
    <property type="component" value="Unassembled WGS sequence"/>
</dbReference>